<evidence type="ECO:0000256" key="3">
    <source>
        <dbReference type="ARBA" id="ARBA00012068"/>
    </source>
</evidence>
<dbReference type="Proteomes" id="UP000005540">
    <property type="component" value="Unassembled WGS sequence"/>
</dbReference>
<keyword evidence="14" id="KW-1185">Reference proteome</keyword>
<comment type="pathway">
    <text evidence="1">Amino-acid biosynthesis; L-tyrosine biosynthesis; (4-hydroxyphenyl)pyruvate from prephenate (NAD(+) route): step 1/1.</text>
</comment>
<dbReference type="GO" id="GO:0070403">
    <property type="term" value="F:NAD+ binding"/>
    <property type="evidence" value="ECO:0007669"/>
    <property type="project" value="InterPro"/>
</dbReference>
<evidence type="ECO:0000256" key="5">
    <source>
        <dbReference type="ARBA" id="ARBA00022605"/>
    </source>
</evidence>
<reference evidence="13 14" key="1">
    <citation type="submission" date="2009-04" db="EMBL/GenBank/DDBJ databases">
        <authorList>
            <person name="Reysenbach A.-L."/>
            <person name="Heidelberg J.F."/>
            <person name="Nelson W.C."/>
        </authorList>
    </citation>
    <scope>NUCLEOTIDE SEQUENCE [LARGE SCALE GENOMIC DNA]</scope>
    <source>
        <strain evidence="13 14">SS-5</strain>
    </source>
</reference>
<protein>
    <recommendedName>
        <fullName evidence="3">prephenate dehydrogenase</fullName>
        <ecNumber evidence="3">1.3.1.12</ecNumber>
    </recommendedName>
</protein>
<name>C4FIT5_9AQUI</name>
<dbReference type="GO" id="GO:0006571">
    <property type="term" value="P:tyrosine biosynthetic process"/>
    <property type="evidence" value="ECO:0007669"/>
    <property type="project" value="UniProtKB-KW"/>
</dbReference>
<dbReference type="InterPro" id="IPR036291">
    <property type="entry name" value="NAD(P)-bd_dom_sf"/>
</dbReference>
<dbReference type="Gene3D" id="1.10.3660.10">
    <property type="entry name" value="6-phosphogluconate dehydrogenase C-terminal like domain"/>
    <property type="match status" value="1"/>
</dbReference>
<evidence type="ECO:0000256" key="10">
    <source>
        <dbReference type="SAM" id="Coils"/>
    </source>
</evidence>
<dbReference type="InterPro" id="IPR008927">
    <property type="entry name" value="6-PGluconate_DH-like_C_sf"/>
</dbReference>
<dbReference type="EMBL" id="ABZS01000032">
    <property type="protein sequence ID" value="EEP61010.1"/>
    <property type="molecule type" value="Genomic_DNA"/>
</dbReference>
<comment type="caution">
    <text evidence="13">The sequence shown here is derived from an EMBL/GenBank/DDBJ whole genome shotgun (WGS) entry which is preliminary data.</text>
</comment>
<keyword evidence="11" id="KW-0472">Membrane</keyword>
<keyword evidence="5" id="KW-0028">Amino-acid biosynthesis</keyword>
<evidence type="ECO:0000256" key="9">
    <source>
        <dbReference type="ARBA" id="ARBA00049260"/>
    </source>
</evidence>
<keyword evidence="11" id="KW-1133">Transmembrane helix</keyword>
<evidence type="ECO:0000313" key="13">
    <source>
        <dbReference type="EMBL" id="EEP61010.1"/>
    </source>
</evidence>
<dbReference type="EC" id="1.3.1.12" evidence="3"/>
<proteinExistence type="inferred from homology"/>
<evidence type="ECO:0000256" key="6">
    <source>
        <dbReference type="ARBA" id="ARBA00023002"/>
    </source>
</evidence>
<keyword evidence="8" id="KW-0057">Aromatic amino acid biosynthesis</keyword>
<dbReference type="RefSeq" id="WP_007546060.1">
    <property type="nucleotide sequence ID" value="NZ_ABZS01000032.1"/>
</dbReference>
<comment type="catalytic activity">
    <reaction evidence="9">
        <text>prephenate + NAD(+) = 3-(4-hydroxyphenyl)pyruvate + CO2 + NADH</text>
        <dbReference type="Rhea" id="RHEA:13869"/>
        <dbReference type="ChEBI" id="CHEBI:16526"/>
        <dbReference type="ChEBI" id="CHEBI:29934"/>
        <dbReference type="ChEBI" id="CHEBI:36242"/>
        <dbReference type="ChEBI" id="CHEBI:57540"/>
        <dbReference type="ChEBI" id="CHEBI:57945"/>
        <dbReference type="EC" id="1.3.1.12"/>
    </reaction>
</comment>
<dbReference type="AlphaFoldDB" id="C4FIT5"/>
<dbReference type="Pfam" id="PF20463">
    <property type="entry name" value="PDH_C"/>
    <property type="match status" value="1"/>
</dbReference>
<dbReference type="SUPFAM" id="SSF48179">
    <property type="entry name" value="6-phosphogluconate dehydrogenase C-terminal domain-like"/>
    <property type="match status" value="1"/>
</dbReference>
<dbReference type="InterPro" id="IPR050812">
    <property type="entry name" value="Preph/Arog_dehydrog"/>
</dbReference>
<dbReference type="PROSITE" id="PS51176">
    <property type="entry name" value="PDH_ADH"/>
    <property type="match status" value="1"/>
</dbReference>
<dbReference type="Gene3D" id="3.40.50.720">
    <property type="entry name" value="NAD(P)-binding Rossmann-like Domain"/>
    <property type="match status" value="1"/>
</dbReference>
<dbReference type="InterPro" id="IPR046825">
    <property type="entry name" value="PDH_C"/>
</dbReference>
<dbReference type="GO" id="GO:0008977">
    <property type="term" value="F:prephenate dehydrogenase (NAD+) activity"/>
    <property type="evidence" value="ECO:0007669"/>
    <property type="project" value="UniProtKB-EC"/>
</dbReference>
<comment type="similarity">
    <text evidence="2">Belongs to the prephenate/arogenate dehydrogenase family.</text>
</comment>
<dbReference type="SUPFAM" id="SSF51735">
    <property type="entry name" value="NAD(P)-binding Rossmann-fold domains"/>
    <property type="match status" value="1"/>
</dbReference>
<dbReference type="OrthoDB" id="9802008at2"/>
<dbReference type="InterPro" id="IPR003099">
    <property type="entry name" value="Prephen_DH"/>
</dbReference>
<dbReference type="InterPro" id="IPR046826">
    <property type="entry name" value="PDH_N"/>
</dbReference>
<evidence type="ECO:0000256" key="2">
    <source>
        <dbReference type="ARBA" id="ARBA00007964"/>
    </source>
</evidence>
<accession>C4FIT5</accession>
<keyword evidence="6 13" id="KW-0560">Oxidoreductase</keyword>
<evidence type="ECO:0000256" key="8">
    <source>
        <dbReference type="ARBA" id="ARBA00023141"/>
    </source>
</evidence>
<organism evidence="13 14">
    <name type="scientific">Sulfurihydrogenibium yellowstonense SS-5</name>
    <dbReference type="NCBI Taxonomy" id="432331"/>
    <lineage>
        <taxon>Bacteria</taxon>
        <taxon>Pseudomonadati</taxon>
        <taxon>Aquificota</taxon>
        <taxon>Aquificia</taxon>
        <taxon>Aquificales</taxon>
        <taxon>Hydrogenothermaceae</taxon>
        <taxon>Sulfurihydrogenibium</taxon>
    </lineage>
</organism>
<dbReference type="GO" id="GO:0004665">
    <property type="term" value="F:prephenate dehydrogenase (NADP+) activity"/>
    <property type="evidence" value="ECO:0007669"/>
    <property type="project" value="InterPro"/>
</dbReference>
<feature type="domain" description="Prephenate/arogenate dehydrogenase" evidence="12">
    <location>
        <begin position="9"/>
        <end position="290"/>
    </location>
</feature>
<dbReference type="Pfam" id="PF02153">
    <property type="entry name" value="PDH_N"/>
    <property type="match status" value="1"/>
</dbReference>
<sequence length="290" mass="32803">MEKDFGGFKGILIIGLGIIGGSLALALRKEGYKGKIYGFDLNKNRIEKALELKAIDEGYDFYEMIPWENIDFVVLSTPVKTFESIALKIKPFLKDDTVISDVGSVKGDLVLRLYEILKPHVFVGVHPIAGTEKEGIENAKYDLFKNARLILTPVGEDREKIEKVEKFWKDIGSKTEIMDPHLHDFVFASVSHLPHAIAFALVDSLIVLSKETGIDLFKYPGGGFKDFTRIAASSPTVWKDIFLENKENVLHTIDVFEKSLERLKEAIKKEDEKEILNILSESREKRMSLD</sequence>
<evidence type="ECO:0000256" key="11">
    <source>
        <dbReference type="SAM" id="Phobius"/>
    </source>
</evidence>
<dbReference type="PANTHER" id="PTHR21363:SF0">
    <property type="entry name" value="PREPHENATE DEHYDROGENASE [NADP(+)]"/>
    <property type="match status" value="1"/>
</dbReference>
<keyword evidence="7" id="KW-0520">NAD</keyword>
<gene>
    <name evidence="13" type="ORF">SULYE_0475</name>
</gene>
<feature type="coiled-coil region" evidence="10">
    <location>
        <begin position="246"/>
        <end position="273"/>
    </location>
</feature>
<feature type="transmembrane region" description="Helical" evidence="11">
    <location>
        <begin position="6"/>
        <end position="27"/>
    </location>
</feature>
<evidence type="ECO:0000256" key="1">
    <source>
        <dbReference type="ARBA" id="ARBA00005067"/>
    </source>
</evidence>
<keyword evidence="11" id="KW-0812">Transmembrane</keyword>
<dbReference type="FunFam" id="1.10.3660.10:FF:000003">
    <property type="entry name" value="Prephenate dehydrogenase"/>
    <property type="match status" value="1"/>
</dbReference>
<keyword evidence="4" id="KW-0827">Tyrosine biosynthesis</keyword>
<evidence type="ECO:0000259" key="12">
    <source>
        <dbReference type="PROSITE" id="PS51176"/>
    </source>
</evidence>
<dbReference type="PANTHER" id="PTHR21363">
    <property type="entry name" value="PREPHENATE DEHYDROGENASE"/>
    <property type="match status" value="1"/>
</dbReference>
<evidence type="ECO:0000256" key="7">
    <source>
        <dbReference type="ARBA" id="ARBA00023027"/>
    </source>
</evidence>
<evidence type="ECO:0000256" key="4">
    <source>
        <dbReference type="ARBA" id="ARBA00022498"/>
    </source>
</evidence>
<dbReference type="FunFam" id="3.40.50.720:FF:000208">
    <property type="entry name" value="Prephenate dehydrogenase"/>
    <property type="match status" value="1"/>
</dbReference>
<keyword evidence="10" id="KW-0175">Coiled coil</keyword>
<evidence type="ECO:0000313" key="14">
    <source>
        <dbReference type="Proteomes" id="UP000005540"/>
    </source>
</evidence>